<comment type="caution">
    <text evidence="1">The sequence shown here is derived from an EMBL/GenBank/DDBJ whole genome shotgun (WGS) entry which is preliminary data.</text>
</comment>
<dbReference type="AlphaFoldDB" id="A0A699L8Z9"/>
<organism evidence="1">
    <name type="scientific">Tanacetum cinerariifolium</name>
    <name type="common">Dalmatian daisy</name>
    <name type="synonym">Chrysanthemum cinerariifolium</name>
    <dbReference type="NCBI Taxonomy" id="118510"/>
    <lineage>
        <taxon>Eukaryota</taxon>
        <taxon>Viridiplantae</taxon>
        <taxon>Streptophyta</taxon>
        <taxon>Embryophyta</taxon>
        <taxon>Tracheophyta</taxon>
        <taxon>Spermatophyta</taxon>
        <taxon>Magnoliopsida</taxon>
        <taxon>eudicotyledons</taxon>
        <taxon>Gunneridae</taxon>
        <taxon>Pentapetalae</taxon>
        <taxon>asterids</taxon>
        <taxon>campanulids</taxon>
        <taxon>Asterales</taxon>
        <taxon>Asteraceae</taxon>
        <taxon>Asteroideae</taxon>
        <taxon>Anthemideae</taxon>
        <taxon>Anthemidinae</taxon>
        <taxon>Tanacetum</taxon>
    </lineage>
</organism>
<proteinExistence type="predicted"/>
<evidence type="ECO:0000313" key="1">
    <source>
        <dbReference type="EMBL" id="GFB31238.1"/>
    </source>
</evidence>
<reference evidence="1" key="1">
    <citation type="journal article" date="2019" name="Sci. Rep.">
        <title>Draft genome of Tanacetum cinerariifolium, the natural source of mosquito coil.</title>
        <authorList>
            <person name="Yamashiro T."/>
            <person name="Shiraishi A."/>
            <person name="Satake H."/>
            <person name="Nakayama K."/>
        </authorList>
    </citation>
    <scope>NUCLEOTIDE SEQUENCE</scope>
</reference>
<protein>
    <submittedName>
        <fullName evidence="1">Uncharacterized protein</fullName>
    </submittedName>
</protein>
<accession>A0A699L8Z9</accession>
<dbReference type="EMBL" id="BKCJ010599406">
    <property type="protein sequence ID" value="GFB31238.1"/>
    <property type="molecule type" value="Genomic_DNA"/>
</dbReference>
<feature type="non-terminal residue" evidence="1">
    <location>
        <position position="1"/>
    </location>
</feature>
<gene>
    <name evidence="1" type="ORF">Tci_703209</name>
</gene>
<sequence>FSFKTFSFKTVDALQQQVSGEETLKAAFEDYKRQPKRLEVTFAGPAGGLKDAHIDVIMASLYLEDDTGDDARELRHSSSQLAIPVYPEVRDPRNPWVCTEEIKLANAIAANISRAEQKKRSRIVCRTHGVGSAHHARSDRVLVSAPIVVPQGLALILVDAATQTDPEDSFL</sequence>
<name>A0A699L8Z9_TANCI</name>